<dbReference type="OrthoDB" id="5396304at2759"/>
<sequence>MEKEIVDYYATIRSKGALSPPTPEDLSIIRCEDKGATTRPCPMSREQLAISNFEQIEMFERQSLSKYLDTIFEDYGTCPPVIPIAARFRDTKAKRHYTRATAWAFGVNYLFTCYHSLEEKEIIDSESGEAVSVELEEVYWSDFADPRQSIGTLEVVASNPTLDIAILRTKERFHRLVLQKHQPLYYSKLYTVQILSVPHPVVHPGRFYPSPSEHTFLTDTRSTDGFSGSPVLTASGHVIGMVRGEWNDVNVMVVTTQGLLTALQQLEGSSDGGVNWERWGVKGCLGCPKPATPPQAPSSSRFIDTRLLKTLRRRHDDWKGMLEQIEKSKEYHRQLERKKLGL</sequence>
<reference evidence="1 2" key="1">
    <citation type="journal article" date="2013" name="PLoS Genet.">
        <title>Genomic mechanisms accounting for the adaptation to parasitism in nematode-trapping fungi.</title>
        <authorList>
            <person name="Meerupati T."/>
            <person name="Andersson K.M."/>
            <person name="Friman E."/>
            <person name="Kumar D."/>
            <person name="Tunlid A."/>
            <person name="Ahren D."/>
        </authorList>
    </citation>
    <scope>NUCLEOTIDE SEQUENCE [LARGE SCALE GENOMIC DNA]</scope>
    <source>
        <strain evidence="1 2">CBS 200.50</strain>
    </source>
</reference>
<keyword evidence="2" id="KW-1185">Reference proteome</keyword>
<accession>S8BIL5</accession>
<dbReference type="InterPro" id="IPR009003">
    <property type="entry name" value="Peptidase_S1_PA"/>
</dbReference>
<dbReference type="AlphaFoldDB" id="S8BIL5"/>
<reference evidence="2" key="2">
    <citation type="submission" date="2013-04" db="EMBL/GenBank/DDBJ databases">
        <title>Genomic mechanisms accounting for the adaptation to parasitism in nematode-trapping fungi.</title>
        <authorList>
            <person name="Ahren D.G."/>
        </authorList>
    </citation>
    <scope>NUCLEOTIDE SEQUENCE [LARGE SCALE GENOMIC DNA]</scope>
    <source>
        <strain evidence="2">CBS 200.50</strain>
    </source>
</reference>
<name>S8BIL5_DACHA</name>
<dbReference type="Proteomes" id="UP000015100">
    <property type="component" value="Unassembled WGS sequence"/>
</dbReference>
<organism evidence="1 2">
    <name type="scientific">Dactylellina haptotyla (strain CBS 200.50)</name>
    <name type="common">Nematode-trapping fungus</name>
    <name type="synonym">Monacrosporium haptotylum</name>
    <dbReference type="NCBI Taxonomy" id="1284197"/>
    <lineage>
        <taxon>Eukaryota</taxon>
        <taxon>Fungi</taxon>
        <taxon>Dikarya</taxon>
        <taxon>Ascomycota</taxon>
        <taxon>Pezizomycotina</taxon>
        <taxon>Orbiliomycetes</taxon>
        <taxon>Orbiliales</taxon>
        <taxon>Orbiliaceae</taxon>
        <taxon>Dactylellina</taxon>
    </lineage>
</organism>
<proteinExistence type="predicted"/>
<evidence type="ECO:0000313" key="1">
    <source>
        <dbReference type="EMBL" id="EPS39158.1"/>
    </source>
</evidence>
<dbReference type="Pfam" id="PF13365">
    <property type="entry name" value="Trypsin_2"/>
    <property type="match status" value="1"/>
</dbReference>
<dbReference type="HOGENOM" id="CLU_811387_0_0_1"/>
<evidence type="ECO:0000313" key="2">
    <source>
        <dbReference type="Proteomes" id="UP000015100"/>
    </source>
</evidence>
<gene>
    <name evidence="1" type="ORF">H072_7063</name>
</gene>
<dbReference type="SUPFAM" id="SSF50494">
    <property type="entry name" value="Trypsin-like serine proteases"/>
    <property type="match status" value="1"/>
</dbReference>
<comment type="caution">
    <text evidence="1">The sequence shown here is derived from an EMBL/GenBank/DDBJ whole genome shotgun (WGS) entry which is preliminary data.</text>
</comment>
<evidence type="ECO:0008006" key="3">
    <source>
        <dbReference type="Google" id="ProtNLM"/>
    </source>
</evidence>
<dbReference type="EMBL" id="AQGS01000487">
    <property type="protein sequence ID" value="EPS39158.1"/>
    <property type="molecule type" value="Genomic_DNA"/>
</dbReference>
<protein>
    <recommendedName>
        <fullName evidence="3">Serine protease</fullName>
    </recommendedName>
</protein>